<protein>
    <submittedName>
        <fullName evidence="2">Uncharacterized protein</fullName>
    </submittedName>
</protein>
<sequence>MDPATVGTASPGGTRGRSDTDSLSLGENCSENHVAVRNGQETCIWIEEERKMPQGFMQHAHIFIFASEFSKRQK</sequence>
<comment type="caution">
    <text evidence="2">The sequence shown here is derived from an EMBL/GenBank/DDBJ whole genome shotgun (WGS) entry which is preliminary data.</text>
</comment>
<accession>A0AAV4QE76</accession>
<evidence type="ECO:0000313" key="3">
    <source>
        <dbReference type="Proteomes" id="UP001054837"/>
    </source>
</evidence>
<gene>
    <name evidence="2" type="ORF">CDAR_395201</name>
</gene>
<reference evidence="2 3" key="1">
    <citation type="submission" date="2021-06" db="EMBL/GenBank/DDBJ databases">
        <title>Caerostris darwini draft genome.</title>
        <authorList>
            <person name="Kono N."/>
            <person name="Arakawa K."/>
        </authorList>
    </citation>
    <scope>NUCLEOTIDE SEQUENCE [LARGE SCALE GENOMIC DNA]</scope>
</reference>
<keyword evidence="3" id="KW-1185">Reference proteome</keyword>
<organism evidence="2 3">
    <name type="scientific">Caerostris darwini</name>
    <dbReference type="NCBI Taxonomy" id="1538125"/>
    <lineage>
        <taxon>Eukaryota</taxon>
        <taxon>Metazoa</taxon>
        <taxon>Ecdysozoa</taxon>
        <taxon>Arthropoda</taxon>
        <taxon>Chelicerata</taxon>
        <taxon>Arachnida</taxon>
        <taxon>Araneae</taxon>
        <taxon>Araneomorphae</taxon>
        <taxon>Entelegynae</taxon>
        <taxon>Araneoidea</taxon>
        <taxon>Araneidae</taxon>
        <taxon>Caerostris</taxon>
    </lineage>
</organism>
<dbReference type="AlphaFoldDB" id="A0AAV4QE76"/>
<dbReference type="EMBL" id="BPLQ01004236">
    <property type="protein sequence ID" value="GIY06621.1"/>
    <property type="molecule type" value="Genomic_DNA"/>
</dbReference>
<evidence type="ECO:0000313" key="2">
    <source>
        <dbReference type="EMBL" id="GIY06621.1"/>
    </source>
</evidence>
<evidence type="ECO:0000256" key="1">
    <source>
        <dbReference type="SAM" id="MobiDB-lite"/>
    </source>
</evidence>
<dbReference type="Proteomes" id="UP001054837">
    <property type="component" value="Unassembled WGS sequence"/>
</dbReference>
<name>A0AAV4QE76_9ARAC</name>
<proteinExistence type="predicted"/>
<feature type="region of interest" description="Disordered" evidence="1">
    <location>
        <begin position="1"/>
        <end position="26"/>
    </location>
</feature>